<gene>
    <name evidence="2" type="ORF">ARMOST_22476</name>
</gene>
<evidence type="ECO:0000256" key="1">
    <source>
        <dbReference type="SAM" id="MobiDB-lite"/>
    </source>
</evidence>
<name>A0A284SCY4_ARMOS</name>
<feature type="region of interest" description="Disordered" evidence="1">
    <location>
        <begin position="1"/>
        <end position="20"/>
    </location>
</feature>
<keyword evidence="3" id="KW-1185">Reference proteome</keyword>
<sequence>MAQTGDVLGNGKWQKTSGWK</sequence>
<reference evidence="3" key="1">
    <citation type="journal article" date="2017" name="Nat. Ecol. Evol.">
        <title>Genome expansion and lineage-specific genetic innovations in the forest pathogenic fungi Armillaria.</title>
        <authorList>
            <person name="Sipos G."/>
            <person name="Prasanna A.N."/>
            <person name="Walter M.C."/>
            <person name="O'Connor E."/>
            <person name="Balint B."/>
            <person name="Krizsan K."/>
            <person name="Kiss B."/>
            <person name="Hess J."/>
            <person name="Varga T."/>
            <person name="Slot J."/>
            <person name="Riley R."/>
            <person name="Boka B."/>
            <person name="Rigling D."/>
            <person name="Barry K."/>
            <person name="Lee J."/>
            <person name="Mihaltcheva S."/>
            <person name="LaButti K."/>
            <person name="Lipzen A."/>
            <person name="Waldron R."/>
            <person name="Moloney N.M."/>
            <person name="Sperisen C."/>
            <person name="Kredics L."/>
            <person name="Vagvoelgyi C."/>
            <person name="Patrignani A."/>
            <person name="Fitzpatrick D."/>
            <person name="Nagy I."/>
            <person name="Doyle S."/>
            <person name="Anderson J.B."/>
            <person name="Grigoriev I.V."/>
            <person name="Gueldener U."/>
            <person name="Muensterkoetter M."/>
            <person name="Nagy L.G."/>
        </authorList>
    </citation>
    <scope>NUCLEOTIDE SEQUENCE [LARGE SCALE GENOMIC DNA]</scope>
    <source>
        <strain evidence="3">C18/9</strain>
    </source>
</reference>
<dbReference type="AlphaFoldDB" id="A0A284SCY4"/>
<evidence type="ECO:0000313" key="2">
    <source>
        <dbReference type="EMBL" id="SJL18874.1"/>
    </source>
</evidence>
<dbReference type="EMBL" id="FUEG01000073">
    <property type="protein sequence ID" value="SJL18874.1"/>
    <property type="molecule type" value="Genomic_DNA"/>
</dbReference>
<dbReference type="Proteomes" id="UP000219338">
    <property type="component" value="Unassembled WGS sequence"/>
</dbReference>
<accession>A0A284SCY4</accession>
<evidence type="ECO:0000313" key="3">
    <source>
        <dbReference type="Proteomes" id="UP000219338"/>
    </source>
</evidence>
<proteinExistence type="predicted"/>
<organism evidence="2 3">
    <name type="scientific">Armillaria ostoyae</name>
    <name type="common">Armillaria root rot fungus</name>
    <dbReference type="NCBI Taxonomy" id="47428"/>
    <lineage>
        <taxon>Eukaryota</taxon>
        <taxon>Fungi</taxon>
        <taxon>Dikarya</taxon>
        <taxon>Basidiomycota</taxon>
        <taxon>Agaricomycotina</taxon>
        <taxon>Agaricomycetes</taxon>
        <taxon>Agaricomycetidae</taxon>
        <taxon>Agaricales</taxon>
        <taxon>Marasmiineae</taxon>
        <taxon>Physalacriaceae</taxon>
        <taxon>Armillaria</taxon>
    </lineage>
</organism>
<protein>
    <submittedName>
        <fullName evidence="2">Uncharacterized protein</fullName>
    </submittedName>
</protein>